<name>F2BAA5_9NEIS</name>
<proteinExistence type="predicted"/>
<sequence length="50" mass="5691">MTARQTGALRPENAFGGQAKPFAAAFSNGLWCTYIRGRLKTRLRRPYELF</sequence>
<reference evidence="1 2" key="1">
    <citation type="submission" date="2011-02" db="EMBL/GenBank/DDBJ databases">
        <authorList>
            <person name="Muzny D."/>
            <person name="Qin X."/>
            <person name="Deng J."/>
            <person name="Jiang H."/>
            <person name="Liu Y."/>
            <person name="Qu J."/>
            <person name="Song X.-Z."/>
            <person name="Zhang L."/>
            <person name="Thornton R."/>
            <person name="Coyle M."/>
            <person name="Francisco L."/>
            <person name="Jackson L."/>
            <person name="Javaid M."/>
            <person name="Korchina V."/>
            <person name="Kovar C."/>
            <person name="Mata R."/>
            <person name="Mathew T."/>
            <person name="Ngo R."/>
            <person name="Nguyen L."/>
            <person name="Nguyen N."/>
            <person name="Okwuonu G."/>
            <person name="Ongeri F."/>
            <person name="Pham C."/>
            <person name="Simmons D."/>
            <person name="Wilczek-Boney K."/>
            <person name="Hale W."/>
            <person name="Jakkamsetti A."/>
            <person name="Pham P."/>
            <person name="Ruth R."/>
            <person name="San Lucas F."/>
            <person name="Warren J."/>
            <person name="Zhang J."/>
            <person name="Zhao Z."/>
            <person name="Zhou C."/>
            <person name="Zhu D."/>
            <person name="Lee S."/>
            <person name="Bess C."/>
            <person name="Blankenburg K."/>
            <person name="Forbes L."/>
            <person name="Fu Q."/>
            <person name="Gubbala S."/>
            <person name="Hirani K."/>
            <person name="Jayaseelan J.C."/>
            <person name="Lara F."/>
            <person name="Munidasa M."/>
            <person name="Palculict T."/>
            <person name="Patil S."/>
            <person name="Pu L.-L."/>
            <person name="Saada N."/>
            <person name="Tang L."/>
            <person name="Weissenberger G."/>
            <person name="Zhu Y."/>
            <person name="Hemphill L."/>
            <person name="Shang Y."/>
            <person name="Youmans B."/>
            <person name="Ayvaz T."/>
            <person name="Ross M."/>
            <person name="Santibanez J."/>
            <person name="Aqrawi P."/>
            <person name="Gross S."/>
            <person name="Joshi V."/>
            <person name="Fowler G."/>
            <person name="Nazareth L."/>
            <person name="Reid J."/>
            <person name="Worley K."/>
            <person name="Petrosino J."/>
            <person name="Highlander S."/>
            <person name="Gibbs R."/>
        </authorList>
    </citation>
    <scope>NUCLEOTIDE SEQUENCE [LARGE SCALE GENOMIC DNA]</scope>
    <source>
        <strain evidence="1 2">ATCC BAA-1200</strain>
    </source>
</reference>
<evidence type="ECO:0000313" key="2">
    <source>
        <dbReference type="Proteomes" id="UP000004105"/>
    </source>
</evidence>
<protein>
    <submittedName>
        <fullName evidence="1">Uncharacterized protein</fullName>
    </submittedName>
</protein>
<dbReference type="HOGENOM" id="CLU_3120184_0_0_4"/>
<evidence type="ECO:0000313" key="1">
    <source>
        <dbReference type="EMBL" id="EGF11565.1"/>
    </source>
</evidence>
<gene>
    <name evidence="1" type="ORF">HMPREF9123_0681</name>
</gene>
<dbReference type="EMBL" id="AFAY01000012">
    <property type="protein sequence ID" value="EGF11565.1"/>
    <property type="molecule type" value="Genomic_DNA"/>
</dbReference>
<keyword evidence="2" id="KW-1185">Reference proteome</keyword>
<dbReference type="Proteomes" id="UP000004105">
    <property type="component" value="Unassembled WGS sequence"/>
</dbReference>
<comment type="caution">
    <text evidence="1">The sequence shown here is derived from an EMBL/GenBank/DDBJ whole genome shotgun (WGS) entry which is preliminary data.</text>
</comment>
<accession>F2BAA5</accession>
<organism evidence="1 2">
    <name type="scientific">Neisseria bacilliformis ATCC BAA-1200</name>
    <dbReference type="NCBI Taxonomy" id="888742"/>
    <lineage>
        <taxon>Bacteria</taxon>
        <taxon>Pseudomonadati</taxon>
        <taxon>Pseudomonadota</taxon>
        <taxon>Betaproteobacteria</taxon>
        <taxon>Neisseriales</taxon>
        <taxon>Neisseriaceae</taxon>
        <taxon>Neisseria</taxon>
    </lineage>
</organism>
<dbReference type="AlphaFoldDB" id="F2BAA5"/>